<dbReference type="Proteomes" id="UP000000933">
    <property type="component" value="Plasmid pSR61"/>
</dbReference>
<gene>
    <name evidence="1" type="ORF">SRM_p61007</name>
</gene>
<dbReference type="HOGENOM" id="CLU_2809959_0_0_10"/>
<proteinExistence type="predicted"/>
<dbReference type="EMBL" id="FP565812">
    <property type="protein sequence ID" value="CBH22763.1"/>
    <property type="molecule type" value="Genomic_DNA"/>
</dbReference>
<sequence>MSSNVHLIFGLNRTLDASLSFESSIRVTGPPFGHASGGDLWTPLDRKRCSFPEYSVCQYDLVSAVYS</sequence>
<reference evidence="1 2" key="1">
    <citation type="journal article" date="2010" name="ISME J.">
        <title>Fine-scale evolution: genomic, phenotypic and ecological differentiation in two coexisting Salinibacter ruber strains.</title>
        <authorList>
            <person name="Pena A."/>
            <person name="Teeling H."/>
            <person name="Huerta-Cepas J."/>
            <person name="Santos F."/>
            <person name="Yarza P."/>
            <person name="Brito-Echeverria J."/>
            <person name="Lucio M."/>
            <person name="Schmitt-Kopplin P."/>
            <person name="Meseguer I."/>
            <person name="Schenowitz C."/>
            <person name="Dossat C."/>
            <person name="Barbe V."/>
            <person name="Dopazo J."/>
            <person name="Rossello-Mora R."/>
            <person name="Schuler M."/>
            <person name="Glockner F.O."/>
            <person name="Amann R."/>
            <person name="Gabaldon T."/>
            <person name="Anton J."/>
        </authorList>
    </citation>
    <scope>NUCLEOTIDE SEQUENCE [LARGE SCALE GENOMIC DNA]</scope>
    <source>
        <strain evidence="1 2">M8</strain>
        <plasmid evidence="2">pSR61</plasmid>
    </source>
</reference>
<keyword evidence="1" id="KW-0614">Plasmid</keyword>
<reference evidence="2" key="2">
    <citation type="submission" date="2010-04" db="EMBL/GenBank/DDBJ databases">
        <title>Genome sequence of Salinibacter ruber M8.</title>
        <authorList>
            <consortium name="Genoscope"/>
        </authorList>
    </citation>
    <scope>NUCLEOTIDE SEQUENCE [LARGE SCALE GENOMIC DNA]</scope>
    <source>
        <strain evidence="2">M8</strain>
        <plasmid evidence="2">pSR61</plasmid>
    </source>
</reference>
<dbReference type="KEGG" id="srm:SRM_p61007"/>
<organism evidence="1 2">
    <name type="scientific">Salinibacter ruber (strain M8)</name>
    <dbReference type="NCBI Taxonomy" id="761659"/>
    <lineage>
        <taxon>Bacteria</taxon>
        <taxon>Pseudomonadati</taxon>
        <taxon>Rhodothermota</taxon>
        <taxon>Rhodothermia</taxon>
        <taxon>Rhodothermales</taxon>
        <taxon>Salinibacteraceae</taxon>
        <taxon>Salinibacter</taxon>
    </lineage>
</organism>
<evidence type="ECO:0000313" key="2">
    <source>
        <dbReference type="Proteomes" id="UP000000933"/>
    </source>
</evidence>
<accession>D5H4C3</accession>
<evidence type="ECO:0000313" key="1">
    <source>
        <dbReference type="EMBL" id="CBH22763.1"/>
    </source>
</evidence>
<name>D5H4C3_SALRM</name>
<protein>
    <submittedName>
        <fullName evidence="1">Uncharacterized protein</fullName>
    </submittedName>
</protein>
<dbReference type="AlphaFoldDB" id="D5H4C3"/>
<geneLocation type="plasmid" evidence="1 2">
    <name>pSR61</name>
</geneLocation>